<proteinExistence type="predicted"/>
<dbReference type="Proteomes" id="UP000790377">
    <property type="component" value="Unassembled WGS sequence"/>
</dbReference>
<accession>A0ACB8A4B5</accession>
<sequence>MLQNLPPEILCKVISQLPIKSIVLLRQVSKHVCRITYDRSIWAHAYRASSLARSDGPLECQTAQTLESILVRSARLELNWPPNPKIKPVRTRILPIQNERAEVSLLCERWLLVANDSKKIVCYDLDATTMSTATGLEELPYAPFYDVPEGNINIMLFKCESILPSCTRDRRGAGRSHPQPLAFLTVLLCMDDTRHHMYVRYVKQIYKIIVADNDFPTLCLLHQFEPGFNFSTTLLLGPRLLAIYDSWGLPKQAILMDVETHQLYEIPESERDFYTIVSTSTHVLVFCPYSNQLPEGASAFAGTHIEAYEIPPRSTSESPHAQVHRSESRSASTKTQLRLSHFTTQVGALSSRDGLTNLHDHHTPMITPLRDLTVDHTTGIGSITLTFTLACAYICVLRLQLHPALSPLPRETAAASNSIGTITLEPGNNIDICGDAGLDPPNQSPPIVQPAFNGYTRGMGFYFLSEGVQEHSGGELENVGMHVYALEIDDEEDPGCTRVFKEPSVWHLCGLQMEARVLAFVQHRGRVVIHPHRGALAMHILDFV</sequence>
<organism evidence="1 2">
    <name type="scientific">Hygrophoropsis aurantiaca</name>
    <dbReference type="NCBI Taxonomy" id="72124"/>
    <lineage>
        <taxon>Eukaryota</taxon>
        <taxon>Fungi</taxon>
        <taxon>Dikarya</taxon>
        <taxon>Basidiomycota</taxon>
        <taxon>Agaricomycotina</taxon>
        <taxon>Agaricomycetes</taxon>
        <taxon>Agaricomycetidae</taxon>
        <taxon>Boletales</taxon>
        <taxon>Coniophorineae</taxon>
        <taxon>Hygrophoropsidaceae</taxon>
        <taxon>Hygrophoropsis</taxon>
    </lineage>
</organism>
<protein>
    <submittedName>
        <fullName evidence="1">Uncharacterized protein</fullName>
    </submittedName>
</protein>
<evidence type="ECO:0000313" key="1">
    <source>
        <dbReference type="EMBL" id="KAH7907861.1"/>
    </source>
</evidence>
<reference evidence="1" key="1">
    <citation type="journal article" date="2021" name="New Phytol.">
        <title>Evolutionary innovations through gain and loss of genes in the ectomycorrhizal Boletales.</title>
        <authorList>
            <person name="Wu G."/>
            <person name="Miyauchi S."/>
            <person name="Morin E."/>
            <person name="Kuo A."/>
            <person name="Drula E."/>
            <person name="Varga T."/>
            <person name="Kohler A."/>
            <person name="Feng B."/>
            <person name="Cao Y."/>
            <person name="Lipzen A."/>
            <person name="Daum C."/>
            <person name="Hundley H."/>
            <person name="Pangilinan J."/>
            <person name="Johnson J."/>
            <person name="Barry K."/>
            <person name="LaButti K."/>
            <person name="Ng V."/>
            <person name="Ahrendt S."/>
            <person name="Min B."/>
            <person name="Choi I.G."/>
            <person name="Park H."/>
            <person name="Plett J.M."/>
            <person name="Magnuson J."/>
            <person name="Spatafora J.W."/>
            <person name="Nagy L.G."/>
            <person name="Henrissat B."/>
            <person name="Grigoriev I.V."/>
            <person name="Yang Z.L."/>
            <person name="Xu J."/>
            <person name="Martin F.M."/>
        </authorList>
    </citation>
    <scope>NUCLEOTIDE SEQUENCE</scope>
    <source>
        <strain evidence="1">ATCC 28755</strain>
    </source>
</reference>
<keyword evidence="2" id="KW-1185">Reference proteome</keyword>
<gene>
    <name evidence="1" type="ORF">BJ138DRAFT_431214</name>
</gene>
<dbReference type="EMBL" id="MU267864">
    <property type="protein sequence ID" value="KAH7907861.1"/>
    <property type="molecule type" value="Genomic_DNA"/>
</dbReference>
<name>A0ACB8A4B5_9AGAM</name>
<comment type="caution">
    <text evidence="1">The sequence shown here is derived from an EMBL/GenBank/DDBJ whole genome shotgun (WGS) entry which is preliminary data.</text>
</comment>
<evidence type="ECO:0000313" key="2">
    <source>
        <dbReference type="Proteomes" id="UP000790377"/>
    </source>
</evidence>